<keyword evidence="2" id="KW-1185">Reference proteome</keyword>
<dbReference type="Proteomes" id="UP000692954">
    <property type="component" value="Unassembled WGS sequence"/>
</dbReference>
<name>A0A8S1QE66_9CILI</name>
<accession>A0A8S1QE66</accession>
<reference evidence="1" key="1">
    <citation type="submission" date="2021-01" db="EMBL/GenBank/DDBJ databases">
        <authorList>
            <consortium name="Genoscope - CEA"/>
            <person name="William W."/>
        </authorList>
    </citation>
    <scope>NUCLEOTIDE SEQUENCE</scope>
</reference>
<protein>
    <submittedName>
        <fullName evidence="1">Uncharacterized protein</fullName>
    </submittedName>
</protein>
<dbReference type="AlphaFoldDB" id="A0A8S1QE66"/>
<evidence type="ECO:0000313" key="2">
    <source>
        <dbReference type="Proteomes" id="UP000692954"/>
    </source>
</evidence>
<organism evidence="1 2">
    <name type="scientific">Paramecium sonneborni</name>
    <dbReference type="NCBI Taxonomy" id="65129"/>
    <lineage>
        <taxon>Eukaryota</taxon>
        <taxon>Sar</taxon>
        <taxon>Alveolata</taxon>
        <taxon>Ciliophora</taxon>
        <taxon>Intramacronucleata</taxon>
        <taxon>Oligohymenophorea</taxon>
        <taxon>Peniculida</taxon>
        <taxon>Parameciidae</taxon>
        <taxon>Paramecium</taxon>
    </lineage>
</organism>
<dbReference type="EMBL" id="CAJJDN010000101">
    <property type="protein sequence ID" value="CAD8112790.1"/>
    <property type="molecule type" value="Genomic_DNA"/>
</dbReference>
<evidence type="ECO:0000313" key="1">
    <source>
        <dbReference type="EMBL" id="CAD8112790.1"/>
    </source>
</evidence>
<sequence length="232" mass="27321">MSNQSQNQNFYVVPIPQNITVLQSFKKWRRTGENLNGAIMIGVLENFLLNGQLEKIQSILNNLKSVSDDQIKKIKDCIEKSLQFPKGDQKLDYIMDYLKSSDPHNIFAEKLILEYVKRVKGNLKSDDELIKISKNLFSVQISVIRDDDQNNFNIILDPKDKDLIILYNFNSFILVSFHYRLGLLITQVYYHKFKLFNRTQKYQVKLLCLFGQSEQLLIQQRLLEILLEIYYT</sequence>
<gene>
    <name evidence="1" type="ORF">PSON_ATCC_30995.1.T1010182</name>
</gene>
<comment type="caution">
    <text evidence="1">The sequence shown here is derived from an EMBL/GenBank/DDBJ whole genome shotgun (WGS) entry which is preliminary data.</text>
</comment>
<proteinExistence type="predicted"/>